<organism evidence="11 12">
    <name type="scientific">Candidatus Kaiserbacteria bacterium RIFCSPLOWO2_12_FULL_53_8</name>
    <dbReference type="NCBI Taxonomy" id="1798529"/>
    <lineage>
        <taxon>Bacteria</taxon>
        <taxon>Candidatus Kaiseribacteriota</taxon>
    </lineage>
</organism>
<keyword evidence="4" id="KW-0547">Nucleotide-binding</keyword>
<dbReference type="EMBL" id="MFMQ01000024">
    <property type="protein sequence ID" value="OGG92007.1"/>
    <property type="molecule type" value="Genomic_DNA"/>
</dbReference>
<evidence type="ECO:0000313" key="12">
    <source>
        <dbReference type="Proteomes" id="UP000178601"/>
    </source>
</evidence>
<comment type="subcellular location">
    <subcellularLocation>
        <location evidence="1">Cell membrane</location>
        <topology evidence="1">Multi-pass membrane protein</topology>
    </subcellularLocation>
</comment>
<comment type="caution">
    <text evidence="11">The sequence shown here is derived from an EMBL/GenBank/DDBJ whole genome shotgun (WGS) entry which is preliminary data.</text>
</comment>
<dbReference type="Pfam" id="PF00664">
    <property type="entry name" value="ABC_membrane"/>
    <property type="match status" value="1"/>
</dbReference>
<dbReference type="PANTHER" id="PTHR24221">
    <property type="entry name" value="ATP-BINDING CASSETTE SUB-FAMILY B"/>
    <property type="match status" value="1"/>
</dbReference>
<dbReference type="GO" id="GO:0034040">
    <property type="term" value="F:ATPase-coupled lipid transmembrane transporter activity"/>
    <property type="evidence" value="ECO:0007669"/>
    <property type="project" value="TreeGrafter"/>
</dbReference>
<feature type="transmembrane region" description="Helical" evidence="8">
    <location>
        <begin position="153"/>
        <end position="174"/>
    </location>
</feature>
<name>A0A1F6G1P8_9BACT</name>
<keyword evidence="3 8" id="KW-0812">Transmembrane</keyword>
<feature type="transmembrane region" description="Helical" evidence="8">
    <location>
        <begin position="31"/>
        <end position="54"/>
    </location>
</feature>
<evidence type="ECO:0000256" key="3">
    <source>
        <dbReference type="ARBA" id="ARBA00022692"/>
    </source>
</evidence>
<evidence type="ECO:0000256" key="1">
    <source>
        <dbReference type="ARBA" id="ARBA00004651"/>
    </source>
</evidence>
<dbReference type="FunFam" id="3.40.50.300:FF:000287">
    <property type="entry name" value="Multidrug ABC transporter ATP-binding protein"/>
    <property type="match status" value="1"/>
</dbReference>
<dbReference type="Gene3D" id="1.20.1560.10">
    <property type="entry name" value="ABC transporter type 1, transmembrane domain"/>
    <property type="match status" value="1"/>
</dbReference>
<keyword evidence="6 8" id="KW-1133">Transmembrane helix</keyword>
<proteinExistence type="predicted"/>
<evidence type="ECO:0008006" key="13">
    <source>
        <dbReference type="Google" id="ProtNLM"/>
    </source>
</evidence>
<evidence type="ECO:0000256" key="8">
    <source>
        <dbReference type="SAM" id="Phobius"/>
    </source>
</evidence>
<dbReference type="Pfam" id="PF00005">
    <property type="entry name" value="ABC_tran"/>
    <property type="match status" value="1"/>
</dbReference>
<evidence type="ECO:0000256" key="6">
    <source>
        <dbReference type="ARBA" id="ARBA00022989"/>
    </source>
</evidence>
<feature type="transmembrane region" description="Helical" evidence="8">
    <location>
        <begin position="180"/>
        <end position="200"/>
    </location>
</feature>
<dbReference type="SUPFAM" id="SSF90123">
    <property type="entry name" value="ABC transporter transmembrane region"/>
    <property type="match status" value="1"/>
</dbReference>
<keyword evidence="2" id="KW-0813">Transport</keyword>
<feature type="domain" description="ABC transmembrane type-1" evidence="10">
    <location>
        <begin position="35"/>
        <end position="321"/>
    </location>
</feature>
<dbReference type="PROSITE" id="PS50893">
    <property type="entry name" value="ABC_TRANSPORTER_2"/>
    <property type="match status" value="1"/>
</dbReference>
<feature type="transmembrane region" description="Helical" evidence="8">
    <location>
        <begin position="263"/>
        <end position="286"/>
    </location>
</feature>
<dbReference type="InterPro" id="IPR003439">
    <property type="entry name" value="ABC_transporter-like_ATP-bd"/>
</dbReference>
<keyword evidence="5" id="KW-0067">ATP-binding</keyword>
<evidence type="ECO:0000256" key="2">
    <source>
        <dbReference type="ARBA" id="ARBA00022448"/>
    </source>
</evidence>
<dbReference type="InterPro" id="IPR003593">
    <property type="entry name" value="AAA+_ATPase"/>
</dbReference>
<protein>
    <recommendedName>
        <fullName evidence="13">ABC transporter ATP-binding protein</fullName>
    </recommendedName>
</protein>
<evidence type="ECO:0000259" key="10">
    <source>
        <dbReference type="PROSITE" id="PS50929"/>
    </source>
</evidence>
<dbReference type="SUPFAM" id="SSF52540">
    <property type="entry name" value="P-loop containing nucleoside triphosphate hydrolases"/>
    <property type="match status" value="1"/>
</dbReference>
<dbReference type="GO" id="GO:0005886">
    <property type="term" value="C:plasma membrane"/>
    <property type="evidence" value="ECO:0007669"/>
    <property type="project" value="UniProtKB-SubCell"/>
</dbReference>
<evidence type="ECO:0000259" key="9">
    <source>
        <dbReference type="PROSITE" id="PS50893"/>
    </source>
</evidence>
<reference evidence="11 12" key="1">
    <citation type="journal article" date="2016" name="Nat. Commun.">
        <title>Thousands of microbial genomes shed light on interconnected biogeochemical processes in an aquifer system.</title>
        <authorList>
            <person name="Anantharaman K."/>
            <person name="Brown C.T."/>
            <person name="Hug L.A."/>
            <person name="Sharon I."/>
            <person name="Castelle C.J."/>
            <person name="Probst A.J."/>
            <person name="Thomas B.C."/>
            <person name="Singh A."/>
            <person name="Wilkins M.J."/>
            <person name="Karaoz U."/>
            <person name="Brodie E.L."/>
            <person name="Williams K.H."/>
            <person name="Hubbard S.S."/>
            <person name="Banfield J.F."/>
        </authorList>
    </citation>
    <scope>NUCLEOTIDE SEQUENCE [LARGE SCALE GENOMIC DNA]</scope>
</reference>
<accession>A0A1F6G1P8</accession>
<dbReference type="GO" id="GO:0140359">
    <property type="term" value="F:ABC-type transporter activity"/>
    <property type="evidence" value="ECO:0007669"/>
    <property type="project" value="InterPro"/>
</dbReference>
<dbReference type="GO" id="GO:0016887">
    <property type="term" value="F:ATP hydrolysis activity"/>
    <property type="evidence" value="ECO:0007669"/>
    <property type="project" value="InterPro"/>
</dbReference>
<dbReference type="InterPro" id="IPR036640">
    <property type="entry name" value="ABC1_TM_sf"/>
</dbReference>
<dbReference type="InterPro" id="IPR027417">
    <property type="entry name" value="P-loop_NTPase"/>
</dbReference>
<evidence type="ECO:0000256" key="7">
    <source>
        <dbReference type="ARBA" id="ARBA00023136"/>
    </source>
</evidence>
<gene>
    <name evidence="11" type="ORF">A3H16_00820</name>
</gene>
<dbReference type="AlphaFoldDB" id="A0A1F6G1P8"/>
<dbReference type="Proteomes" id="UP000178601">
    <property type="component" value="Unassembled WGS sequence"/>
</dbReference>
<dbReference type="GO" id="GO:0005524">
    <property type="term" value="F:ATP binding"/>
    <property type="evidence" value="ECO:0007669"/>
    <property type="project" value="UniProtKB-KW"/>
</dbReference>
<evidence type="ECO:0000256" key="4">
    <source>
        <dbReference type="ARBA" id="ARBA00022741"/>
    </source>
</evidence>
<dbReference type="Gene3D" id="3.40.50.300">
    <property type="entry name" value="P-loop containing nucleotide triphosphate hydrolases"/>
    <property type="match status" value="1"/>
</dbReference>
<dbReference type="InterPro" id="IPR017871">
    <property type="entry name" value="ABC_transporter-like_CS"/>
</dbReference>
<evidence type="ECO:0000313" key="11">
    <source>
        <dbReference type="EMBL" id="OGG92007.1"/>
    </source>
</evidence>
<dbReference type="SMART" id="SM00382">
    <property type="entry name" value="AAA"/>
    <property type="match status" value="1"/>
</dbReference>
<feature type="transmembrane region" description="Helical" evidence="8">
    <location>
        <begin position="292"/>
        <end position="310"/>
    </location>
</feature>
<evidence type="ECO:0000256" key="5">
    <source>
        <dbReference type="ARBA" id="ARBA00022840"/>
    </source>
</evidence>
<dbReference type="PANTHER" id="PTHR24221:SF654">
    <property type="entry name" value="ATP-BINDING CASSETTE SUB-FAMILY B MEMBER 6"/>
    <property type="match status" value="1"/>
</dbReference>
<feature type="domain" description="ABC transporter" evidence="9">
    <location>
        <begin position="355"/>
        <end position="590"/>
    </location>
</feature>
<dbReference type="InterPro" id="IPR011527">
    <property type="entry name" value="ABC1_TM_dom"/>
</dbReference>
<sequence length="599" mass="66699">MQQSASPPAFIPVTHRQVLGFVWQYVRKHPLTLSVMVVLLIVSTGLDVIKPFFYKEIVDTIAQSTTATAESYRYLLLMVSLGIGCGAVHFSLHEFASRLLGSIVTQTMQTANREAFAHVQRLSTQFHVNAFAGSTSRKIGRGTDSMETLINRIWFNFLPLAMLTVCFMVVFAFFSPPLGIAMVSGMAVFTVVAAVLNLSFAKKQSWADEQDTRVTASMVDAFTGNQTVKSFGMERFEDERHAGVVAEWMRRFWLLWKMGNWQIWILFMLISLVEFAIMLLAVRMWYIGNFTAGDFILISAYIGRLWGYMFDIGGNIRQYLQASAHIQEMVGLCRTPIGVPDVSGAEKLTAPRGAIMFRDVIFAYGQSNQPVFRNFSLDINAGEKIALVGHSGGGKSTFVKLLQRLYDIQSGNIIIDGQDIRDVTQESLRRAIGLVPQDPILFHRSLAENIAYGKPGATIAEIMEAAKKAHAHEFIENLPKGYDTLVGERGIKLSGGERQRVAIARAILADTPILILDEATSSLDSLSEKYIQEALEFLMKGRTTIVIAHRLSTIKKVDRILVIEGGTIMEEGNHVDLLKKPEGIYRNFFELQAGGFIGE</sequence>
<keyword evidence="7 8" id="KW-0472">Membrane</keyword>
<dbReference type="PROSITE" id="PS00211">
    <property type="entry name" value="ABC_TRANSPORTER_1"/>
    <property type="match status" value="1"/>
</dbReference>
<dbReference type="InterPro" id="IPR039421">
    <property type="entry name" value="Type_1_exporter"/>
</dbReference>
<dbReference type="PROSITE" id="PS50929">
    <property type="entry name" value="ABC_TM1F"/>
    <property type="match status" value="1"/>
</dbReference>